<dbReference type="STRING" id="96773.Tchl_0568"/>
<dbReference type="FunFam" id="3.30.70.270:FF:000001">
    <property type="entry name" value="Diguanylate cyclase domain protein"/>
    <property type="match status" value="1"/>
</dbReference>
<dbReference type="Gene3D" id="1.20.120.50">
    <property type="entry name" value="Hemerythrin-like"/>
    <property type="match status" value="1"/>
</dbReference>
<dbReference type="CDD" id="cd18774">
    <property type="entry name" value="PDC2_HK_sensor"/>
    <property type="match status" value="1"/>
</dbReference>
<dbReference type="SUPFAM" id="SSF158472">
    <property type="entry name" value="HAMP domain-like"/>
    <property type="match status" value="1"/>
</dbReference>
<dbReference type="CDD" id="cd18773">
    <property type="entry name" value="PDC1_HK_sensor"/>
    <property type="match status" value="1"/>
</dbReference>
<dbReference type="SUPFAM" id="SSF47188">
    <property type="entry name" value="Hemerythrin-like"/>
    <property type="match status" value="1"/>
</dbReference>
<evidence type="ECO:0000313" key="6">
    <source>
        <dbReference type="EMBL" id="APR03434.1"/>
    </source>
</evidence>
<comment type="similarity">
    <text evidence="1">Belongs to the hemerythrin family.</text>
</comment>
<name>A0A1H5XKY2_9RHOO</name>
<dbReference type="Gene3D" id="3.30.450.20">
    <property type="entry name" value="PAS domain"/>
    <property type="match status" value="1"/>
</dbReference>
<keyword evidence="4" id="KW-0408">Iron</keyword>
<dbReference type="InterPro" id="IPR016131">
    <property type="entry name" value="Haemerythrin_Fe_BS"/>
</dbReference>
<dbReference type="GO" id="GO:0052621">
    <property type="term" value="F:diguanylate cyclase activity"/>
    <property type="evidence" value="ECO:0007669"/>
    <property type="project" value="UniProtKB-EC"/>
</dbReference>
<dbReference type="InterPro" id="IPR000160">
    <property type="entry name" value="GGDEF_dom"/>
</dbReference>
<evidence type="ECO:0000256" key="4">
    <source>
        <dbReference type="ARBA" id="ARBA00023004"/>
    </source>
</evidence>
<dbReference type="InterPro" id="IPR035938">
    <property type="entry name" value="Hemerythrin-like_sf"/>
</dbReference>
<keyword evidence="3" id="KW-0479">Metal-binding</keyword>
<dbReference type="EMBL" id="CP018839">
    <property type="protein sequence ID" value="APR03434.1"/>
    <property type="molecule type" value="Genomic_DNA"/>
</dbReference>
<evidence type="ECO:0000256" key="3">
    <source>
        <dbReference type="ARBA" id="ARBA00022723"/>
    </source>
</evidence>
<comment type="catalytic activity">
    <reaction evidence="5">
        <text>2 GTP = 3',3'-c-di-GMP + 2 diphosphate</text>
        <dbReference type="Rhea" id="RHEA:24898"/>
        <dbReference type="ChEBI" id="CHEBI:33019"/>
        <dbReference type="ChEBI" id="CHEBI:37565"/>
        <dbReference type="ChEBI" id="CHEBI:58805"/>
        <dbReference type="EC" id="2.7.7.65"/>
    </reaction>
</comment>
<dbReference type="InterPro" id="IPR050469">
    <property type="entry name" value="Diguanylate_Cyclase"/>
</dbReference>
<proteinExistence type="inferred from homology"/>
<dbReference type="EC" id="2.7.7.65" evidence="2"/>
<dbReference type="Pfam" id="PF00990">
    <property type="entry name" value="GGDEF"/>
    <property type="match status" value="1"/>
</dbReference>
<keyword evidence="7" id="KW-1185">Reference proteome</keyword>
<dbReference type="InterPro" id="IPR012312">
    <property type="entry name" value="Hemerythrin-like"/>
</dbReference>
<dbReference type="GO" id="GO:0016020">
    <property type="term" value="C:membrane"/>
    <property type="evidence" value="ECO:0007669"/>
    <property type="project" value="InterPro"/>
</dbReference>
<dbReference type="InterPro" id="IPR012827">
    <property type="entry name" value="Hemerythrin_metal-bd"/>
</dbReference>
<dbReference type="GO" id="GO:0007165">
    <property type="term" value="P:signal transduction"/>
    <property type="evidence" value="ECO:0007669"/>
    <property type="project" value="InterPro"/>
</dbReference>
<evidence type="ECO:0000256" key="1">
    <source>
        <dbReference type="ARBA" id="ARBA00010587"/>
    </source>
</evidence>
<dbReference type="PROSITE" id="PS00550">
    <property type="entry name" value="HEMERYTHRINS"/>
    <property type="match status" value="1"/>
</dbReference>
<dbReference type="Proteomes" id="UP000185739">
    <property type="component" value="Chromosome"/>
</dbReference>
<dbReference type="PROSITE" id="PS50885">
    <property type="entry name" value="HAMP"/>
    <property type="match status" value="1"/>
</dbReference>
<organism evidence="6 7">
    <name type="scientific">Thauera chlorobenzoica</name>
    <dbReference type="NCBI Taxonomy" id="96773"/>
    <lineage>
        <taxon>Bacteria</taxon>
        <taxon>Pseudomonadati</taxon>
        <taxon>Pseudomonadota</taxon>
        <taxon>Betaproteobacteria</taxon>
        <taxon>Rhodocyclales</taxon>
        <taxon>Zoogloeaceae</taxon>
        <taxon>Thauera</taxon>
    </lineage>
</organism>
<gene>
    <name evidence="6" type="ORF">Tchl_0568</name>
</gene>
<dbReference type="CDD" id="cd12107">
    <property type="entry name" value="Hemerythrin"/>
    <property type="match status" value="1"/>
</dbReference>
<evidence type="ECO:0000256" key="2">
    <source>
        <dbReference type="ARBA" id="ARBA00012528"/>
    </source>
</evidence>
<dbReference type="CDD" id="cd06225">
    <property type="entry name" value="HAMP"/>
    <property type="match status" value="1"/>
</dbReference>
<evidence type="ECO:0000313" key="7">
    <source>
        <dbReference type="Proteomes" id="UP000185739"/>
    </source>
</evidence>
<reference evidence="6 7" key="1">
    <citation type="submission" date="2016-12" db="EMBL/GenBank/DDBJ databases">
        <title>Complete genome sequence of Thauera chlorobenzoica, a Betaproteobacterium degrading haloaromatics anaerobically to CO2 and halides.</title>
        <authorList>
            <person name="Goris T."/>
            <person name="Mergelsberg M."/>
            <person name="Boll M."/>
        </authorList>
    </citation>
    <scope>NUCLEOTIDE SEQUENCE [LARGE SCALE GENOMIC DNA]</scope>
    <source>
        <strain evidence="6 7">3CB1</strain>
    </source>
</reference>
<dbReference type="Gene3D" id="6.10.340.10">
    <property type="match status" value="1"/>
</dbReference>
<dbReference type="InterPro" id="IPR043128">
    <property type="entry name" value="Rev_trsase/Diguanyl_cyclase"/>
</dbReference>
<dbReference type="InterPro" id="IPR029787">
    <property type="entry name" value="Nucleotide_cyclase"/>
</dbReference>
<dbReference type="RefSeq" id="WP_075147053.1">
    <property type="nucleotide sequence ID" value="NZ_CP018839.1"/>
</dbReference>
<dbReference type="Pfam" id="PF00672">
    <property type="entry name" value="HAMP"/>
    <property type="match status" value="1"/>
</dbReference>
<dbReference type="AlphaFoldDB" id="A0A1H5XKY2"/>
<protein>
    <recommendedName>
        <fullName evidence="2">diguanylate cyclase</fullName>
        <ecNumber evidence="2">2.7.7.65</ecNumber>
    </recommendedName>
</protein>
<evidence type="ECO:0000256" key="5">
    <source>
        <dbReference type="ARBA" id="ARBA00034247"/>
    </source>
</evidence>
<dbReference type="PANTHER" id="PTHR45138">
    <property type="entry name" value="REGULATORY COMPONENTS OF SENSORY TRANSDUCTION SYSTEM"/>
    <property type="match status" value="1"/>
</dbReference>
<dbReference type="SUPFAM" id="SSF55073">
    <property type="entry name" value="Nucleotide cyclase"/>
    <property type="match status" value="1"/>
</dbReference>
<dbReference type="SMART" id="SM00267">
    <property type="entry name" value="GGDEF"/>
    <property type="match status" value="1"/>
</dbReference>
<dbReference type="Pfam" id="PF01814">
    <property type="entry name" value="Hemerythrin"/>
    <property type="match status" value="1"/>
</dbReference>
<dbReference type="PROSITE" id="PS50887">
    <property type="entry name" value="GGDEF"/>
    <property type="match status" value="1"/>
</dbReference>
<dbReference type="GO" id="GO:0046872">
    <property type="term" value="F:metal ion binding"/>
    <property type="evidence" value="ECO:0007669"/>
    <property type="project" value="UniProtKB-KW"/>
</dbReference>
<sequence length="680" mass="74016">MPFYQNMKFRLMGLGLLLIAIGVSARHFVFLPAVQERVQEVVAGAHVSIAGYVAHDIDHSIRMRRDLIRELADTLPPSLLAQPAGLAQWLGTRERLNPLFDHGILVLHPDGRLLAHSPLADGADPGARVDADWFDAALASEQAVIGKPRRDGAGVPALTGAAAVRDADKRVLAVLAGVVSLDARGFLDDLQQTRLGASGGFLLVSPIDELFVTASDPALALQPTPPPGADPLLDRAMAGYRGTGITSRGNGADALFSIAAVPSTGWLVVASAPTAEVFEPVAELRRLLWRNTFATVAGMIILLSILLPRMLRPLTDTARSIREMAEGRRALAALPVRRHDEVGALVLGFNKLVARLGEKEKALLQTMEKLDRLAGTDALTGAWNRRQFYEAVEPELERFRRYRRPLALVMLDVDRFKTINDRHGHATGDRVLQQIAHCIRGTLRRPDSLTRWGGEEFLVLLPDTGLASAAALAERMRDSIATHHIDSVGGVTASFGVAELGESEARDEWVARADAALYRAKQGGRNRVEADHMVEPAADGQAGLVQLRWHASFESGNGALDSEHRDLFDDVNRLLAPLFSGACSAEIQPAIDALLEKLKRHFDDEEQLLQAAGYPELGAHAALHHTLTQRAEALVEGFRGHRVGARALFTFLAHDVVAEHIVREDRKYFPHLAAITDTRA</sequence>
<accession>A0A1H5XKY2</accession>
<dbReference type="CDD" id="cd01949">
    <property type="entry name" value="GGDEF"/>
    <property type="match status" value="1"/>
</dbReference>
<dbReference type="PANTHER" id="PTHR45138:SF9">
    <property type="entry name" value="DIGUANYLATE CYCLASE DGCM-RELATED"/>
    <property type="match status" value="1"/>
</dbReference>
<dbReference type="InterPro" id="IPR003660">
    <property type="entry name" value="HAMP_dom"/>
</dbReference>
<dbReference type="KEGG" id="tcl:Tchl_0568"/>
<dbReference type="NCBIfam" id="TIGR02481">
    <property type="entry name" value="hemeryth_dom"/>
    <property type="match status" value="1"/>
</dbReference>
<dbReference type="NCBIfam" id="TIGR00254">
    <property type="entry name" value="GGDEF"/>
    <property type="match status" value="1"/>
</dbReference>
<dbReference type="Gene3D" id="3.30.70.270">
    <property type="match status" value="1"/>
</dbReference>